<feature type="transmembrane region" description="Helical" evidence="9">
    <location>
        <begin position="194"/>
        <end position="214"/>
    </location>
</feature>
<evidence type="ECO:0000256" key="6">
    <source>
        <dbReference type="ARBA" id="ARBA00023136"/>
    </source>
</evidence>
<evidence type="ECO:0000313" key="12">
    <source>
        <dbReference type="Proteomes" id="UP001280581"/>
    </source>
</evidence>
<name>A0AAN6LVF0_9PLEO</name>
<evidence type="ECO:0000256" key="5">
    <source>
        <dbReference type="ARBA" id="ARBA00023128"/>
    </source>
</evidence>
<dbReference type="PANTHER" id="PTHR14009">
    <property type="entry name" value="LEUCINE ZIPPER-EF-HAND CONTAINING TRANSMEMBRANE PROTEIN"/>
    <property type="match status" value="1"/>
</dbReference>
<evidence type="ECO:0000259" key="10">
    <source>
        <dbReference type="PROSITE" id="PS51758"/>
    </source>
</evidence>
<keyword evidence="4 9" id="KW-1133">Transmembrane helix</keyword>
<feature type="region of interest" description="Disordered" evidence="8">
    <location>
        <begin position="466"/>
        <end position="547"/>
    </location>
</feature>
<evidence type="ECO:0000256" key="8">
    <source>
        <dbReference type="SAM" id="MobiDB-lite"/>
    </source>
</evidence>
<reference evidence="11 12" key="1">
    <citation type="submission" date="2021-02" db="EMBL/GenBank/DDBJ databases">
        <title>Genome assembly of Pseudopithomyces chartarum.</title>
        <authorList>
            <person name="Jauregui R."/>
            <person name="Singh J."/>
            <person name="Voisey C."/>
        </authorList>
    </citation>
    <scope>NUCLEOTIDE SEQUENCE [LARGE SCALE GENOMIC DNA]</scope>
    <source>
        <strain evidence="11 12">AGR01</strain>
    </source>
</reference>
<keyword evidence="6 9" id="KW-0472">Membrane</keyword>
<dbReference type="GO" id="GO:0005743">
    <property type="term" value="C:mitochondrial inner membrane"/>
    <property type="evidence" value="ECO:0007669"/>
    <property type="project" value="UniProtKB-SubCell"/>
</dbReference>
<evidence type="ECO:0000256" key="7">
    <source>
        <dbReference type="PROSITE-ProRule" id="PRU01094"/>
    </source>
</evidence>
<dbReference type="AlphaFoldDB" id="A0AAN6LVF0"/>
<keyword evidence="5 7" id="KW-0496">Mitochondrion</keyword>
<keyword evidence="3" id="KW-0999">Mitochondrion inner membrane</keyword>
<dbReference type="GO" id="GO:0030003">
    <property type="term" value="P:intracellular monoatomic cation homeostasis"/>
    <property type="evidence" value="ECO:0007669"/>
    <property type="project" value="TreeGrafter"/>
</dbReference>
<comment type="caution">
    <text evidence="11">The sequence shown here is derived from an EMBL/GenBank/DDBJ whole genome shotgun (WGS) entry which is preliminary data.</text>
</comment>
<feature type="compositionally biased region" description="Basic and acidic residues" evidence="8">
    <location>
        <begin position="67"/>
        <end position="83"/>
    </location>
</feature>
<comment type="subcellular location">
    <subcellularLocation>
        <location evidence="1">Mitochondrion inner membrane</location>
        <topology evidence="1">Single-pass membrane protein</topology>
    </subcellularLocation>
</comment>
<feature type="domain" description="Letm1 RBD" evidence="10">
    <location>
        <begin position="237"/>
        <end position="431"/>
    </location>
</feature>
<dbReference type="Proteomes" id="UP001280581">
    <property type="component" value="Unassembled WGS sequence"/>
</dbReference>
<dbReference type="InterPro" id="IPR033122">
    <property type="entry name" value="LETM1-like_RBD"/>
</dbReference>
<dbReference type="GO" id="GO:0043022">
    <property type="term" value="F:ribosome binding"/>
    <property type="evidence" value="ECO:0007669"/>
    <property type="project" value="InterPro"/>
</dbReference>
<keyword evidence="2 9" id="KW-0812">Transmembrane</keyword>
<feature type="compositionally biased region" description="Basic and acidic residues" evidence="8">
    <location>
        <begin position="521"/>
        <end position="547"/>
    </location>
</feature>
<evidence type="ECO:0000256" key="3">
    <source>
        <dbReference type="ARBA" id="ARBA00022792"/>
    </source>
</evidence>
<keyword evidence="12" id="KW-1185">Reference proteome</keyword>
<protein>
    <recommendedName>
        <fullName evidence="10">Letm1 RBD domain-containing protein</fullName>
    </recommendedName>
</protein>
<evidence type="ECO:0000256" key="4">
    <source>
        <dbReference type="ARBA" id="ARBA00022989"/>
    </source>
</evidence>
<evidence type="ECO:0000256" key="2">
    <source>
        <dbReference type="ARBA" id="ARBA00022692"/>
    </source>
</evidence>
<proteinExistence type="predicted"/>
<feature type="compositionally biased region" description="Polar residues" evidence="8">
    <location>
        <begin position="511"/>
        <end position="520"/>
    </location>
</feature>
<sequence>MYVAGRAATRAAPAVFRAGIRTAGRPSRQLPRNIPAIAILIPHRAVSTEPSSNQNGNFPPPGFNTEQAKKPLSKDEQSQEKSAKLPNVGIPNNEPTATPKTDAEKTRTLSELATEKADQAKKETTIVKKEEEKMKLTVWQKVKKEAAHYWDGTKLLATEVRISSKLALKMAAGYELTRREYRQLQRTVQDLGRLVPFSVFLIVPFAELLLPVALKLFPNLLPSTYEGQSAKDAKAKTLRTTRKGVSNFLRSTLKETGLPVSAENAQREEFAEFFRKVRTTGEAPSPEEIIKVAKIFKDDLTLDNLSRPQLVAICRYLNLTSFGTDNFLRYQIRVRMRQIKRDDRAISFEGVSSLSVPELQSACASRGLRTYGVSPARLRDDLQTWLELRLKNGVPSTLLVLSNAFVYAQGKESEMTSQIDALQAVLSSIPEELYHEIELEVHTAEGAATNKQRLEVLKEQQELIDEENQQAQGHQNSATATPKDRDNIDEDDKPTKTEKAEESNEAEASTGDSATSMGSSERTEQDLRAEAEEKSEKEVKAEGAKKE</sequence>
<gene>
    <name evidence="11" type="ORF">GRF29_77g412596</name>
</gene>
<dbReference type="PROSITE" id="PS51758">
    <property type="entry name" value="LETM1_RBD"/>
    <property type="match status" value="1"/>
</dbReference>
<feature type="compositionally biased region" description="Polar residues" evidence="8">
    <location>
        <begin position="469"/>
        <end position="480"/>
    </location>
</feature>
<organism evidence="11 12">
    <name type="scientific">Pseudopithomyces chartarum</name>
    <dbReference type="NCBI Taxonomy" id="1892770"/>
    <lineage>
        <taxon>Eukaryota</taxon>
        <taxon>Fungi</taxon>
        <taxon>Dikarya</taxon>
        <taxon>Ascomycota</taxon>
        <taxon>Pezizomycotina</taxon>
        <taxon>Dothideomycetes</taxon>
        <taxon>Pleosporomycetidae</taxon>
        <taxon>Pleosporales</taxon>
        <taxon>Massarineae</taxon>
        <taxon>Didymosphaeriaceae</taxon>
        <taxon>Pseudopithomyces</taxon>
    </lineage>
</organism>
<dbReference type="Pfam" id="PF07766">
    <property type="entry name" value="LETM1_RBD"/>
    <property type="match status" value="1"/>
</dbReference>
<accession>A0AAN6LVF0</accession>
<evidence type="ECO:0000256" key="1">
    <source>
        <dbReference type="ARBA" id="ARBA00004434"/>
    </source>
</evidence>
<dbReference type="PANTHER" id="PTHR14009:SF1">
    <property type="entry name" value="MITOCHONDRIAL PROTON_CALCIUM EXCHANGER PROTEIN"/>
    <property type="match status" value="1"/>
</dbReference>
<feature type="region of interest" description="Disordered" evidence="8">
    <location>
        <begin position="47"/>
        <end position="107"/>
    </location>
</feature>
<evidence type="ECO:0000256" key="9">
    <source>
        <dbReference type="SAM" id="Phobius"/>
    </source>
</evidence>
<dbReference type="EMBL" id="WVTA01000007">
    <property type="protein sequence ID" value="KAK3208358.1"/>
    <property type="molecule type" value="Genomic_DNA"/>
</dbReference>
<dbReference type="InterPro" id="IPR044202">
    <property type="entry name" value="LETM1/MDM38-like"/>
</dbReference>
<evidence type="ECO:0000313" key="11">
    <source>
        <dbReference type="EMBL" id="KAK3208358.1"/>
    </source>
</evidence>
<feature type="compositionally biased region" description="Basic and acidic residues" evidence="8">
    <location>
        <begin position="493"/>
        <end position="502"/>
    </location>
</feature>